<reference evidence="1 2" key="1">
    <citation type="submission" date="2014-07" db="EMBL/GenBank/DDBJ databases">
        <title>Complete genome sequence of Corynebacterium atypicum DSM 44849: identifiction of the mycolic acid biosynthesis genes.</title>
        <authorList>
            <person name="Tippelt A."/>
            <person name="Mollmann S."/>
            <person name="Albersmeier A."/>
            <person name="Jaenicke S."/>
            <person name="Ruckert C."/>
            <person name="Tauch A."/>
        </authorList>
    </citation>
    <scope>NUCLEOTIDE SEQUENCE [LARGE SCALE GENOMIC DNA]</scope>
    <source>
        <strain evidence="1 2">R2070</strain>
    </source>
</reference>
<organism evidence="1 2">
    <name type="scientific">Corynebacterium atypicum</name>
    <dbReference type="NCBI Taxonomy" id="191610"/>
    <lineage>
        <taxon>Bacteria</taxon>
        <taxon>Bacillati</taxon>
        <taxon>Actinomycetota</taxon>
        <taxon>Actinomycetes</taxon>
        <taxon>Mycobacteriales</taxon>
        <taxon>Corynebacteriaceae</taxon>
        <taxon>Corynebacterium</taxon>
    </lineage>
</organism>
<dbReference type="InterPro" id="IPR007795">
    <property type="entry name" value="T7SS_EccB"/>
</dbReference>
<evidence type="ECO:0000313" key="2">
    <source>
        <dbReference type="Proteomes" id="UP000028504"/>
    </source>
</evidence>
<name>A0ABM5QLS8_9CORY</name>
<dbReference type="Proteomes" id="UP000028504">
    <property type="component" value="Chromosome"/>
</dbReference>
<sequence>MDGRLHPVENLASARLIAGAPEEPASISAAALSQEHLGAALGIPLAPGVFAAEPVAQLHWLACVAHSGAVTVAAQESAIPLSADEAVLARTEAGTQPTTWMLTSKGRIALPEGDTHEGRTVGRRLGIDSTTPTWRVPSDVIAAAPELAPVAAPDPLPEVRLSDGEYWARSEEGASTLTELQTQVLMDLGAEHRNLSGGERAELAGAPVAEPVQLPDRAPNFVDLHGEQLCTAGPGQAIFRLPESGAETGPELDDAHLESAAAGKVGAESRGAGVGPRGAVPVPAGGLADFFLGPRAGAISVDTGMGVQVVTDNGIRHRVPDEGAAAALGLPEPTGGWWPALRLLPEGPPLDAATARQVVVPSARP</sequence>
<dbReference type="EMBL" id="CP008944">
    <property type="protein sequence ID" value="AIG63694.1"/>
    <property type="molecule type" value="Genomic_DNA"/>
</dbReference>
<gene>
    <name evidence="1" type="ORF">CATYP_02230</name>
</gene>
<proteinExistence type="predicted"/>
<dbReference type="Gene3D" id="3.30.2390.20">
    <property type="entry name" value="Type VII secretion system EccB, repeat 1 domain"/>
    <property type="match status" value="1"/>
</dbReference>
<dbReference type="InterPro" id="IPR044857">
    <property type="entry name" value="T7SS_EccB_R1"/>
</dbReference>
<keyword evidence="2" id="KW-1185">Reference proteome</keyword>
<dbReference type="PANTHER" id="PTHR40765">
    <property type="entry name" value="ESX-2 SECRETION SYSTEM ATPASE ECCB2"/>
    <property type="match status" value="1"/>
</dbReference>
<dbReference type="Pfam" id="PF05108">
    <property type="entry name" value="T7SS_ESX1_EccB"/>
    <property type="match status" value="2"/>
</dbReference>
<accession>A0ABM5QLS8</accession>
<evidence type="ECO:0000313" key="1">
    <source>
        <dbReference type="EMBL" id="AIG63694.1"/>
    </source>
</evidence>
<dbReference type="PANTHER" id="PTHR40765:SF2">
    <property type="entry name" value="ESX-2 SECRETION SYSTEM ATPASE ECCB2"/>
    <property type="match status" value="1"/>
</dbReference>
<protein>
    <submittedName>
        <fullName evidence="1">Uncharacterized protein</fullName>
    </submittedName>
</protein>